<dbReference type="AlphaFoldDB" id="C1C3E1"/>
<reference evidence="1" key="1">
    <citation type="submission" date="2009-03" db="EMBL/GenBank/DDBJ databases">
        <authorList>
            <person name="Carlson J."/>
            <person name="Booth B."/>
            <person name="Frise E."/>
            <person name="Sandler J."/>
            <person name="Wan K."/>
            <person name="Yu C."/>
            <person name="Celniker S."/>
        </authorList>
    </citation>
    <scope>NUCLEOTIDE SEQUENCE</scope>
</reference>
<proteinExistence type="evidence at transcript level"/>
<protein>
    <submittedName>
        <fullName evidence="1">MIP09214p</fullName>
    </submittedName>
</protein>
<evidence type="ECO:0000313" key="1">
    <source>
        <dbReference type="EMBL" id="ACO34928.1"/>
    </source>
</evidence>
<accession>C1C3E1</accession>
<sequence length="67" mass="7585">ENRFNDGRTDLPATLFAATSVAYNKYNKSETQAVITHIVWLSFPIVVRYANGIPRNCSITNGRQNRL</sequence>
<name>C1C3E1_DROME</name>
<dbReference type="EMBL" id="BT081370">
    <property type="protein sequence ID" value="ACO34928.1"/>
    <property type="molecule type" value="mRNA"/>
</dbReference>
<gene>
    <name evidence="1" type="primary">CG33223-RA</name>
</gene>
<feature type="non-terminal residue" evidence="1">
    <location>
        <position position="1"/>
    </location>
</feature>
<organism evidence="1">
    <name type="scientific">Drosophila melanogaster</name>
    <name type="common">Fruit fly</name>
    <dbReference type="NCBI Taxonomy" id="7227"/>
    <lineage>
        <taxon>Eukaryota</taxon>
        <taxon>Metazoa</taxon>
        <taxon>Ecdysozoa</taxon>
        <taxon>Arthropoda</taxon>
        <taxon>Hexapoda</taxon>
        <taxon>Insecta</taxon>
        <taxon>Pterygota</taxon>
        <taxon>Neoptera</taxon>
        <taxon>Endopterygota</taxon>
        <taxon>Diptera</taxon>
        <taxon>Brachycera</taxon>
        <taxon>Muscomorpha</taxon>
        <taxon>Ephydroidea</taxon>
        <taxon>Drosophilidae</taxon>
        <taxon>Drosophila</taxon>
        <taxon>Sophophora</taxon>
    </lineage>
</organism>